<dbReference type="PROSITE" id="PS01360">
    <property type="entry name" value="ZF_MYND_1"/>
    <property type="match status" value="1"/>
</dbReference>
<dbReference type="SUPFAM" id="SSF48452">
    <property type="entry name" value="TPR-like"/>
    <property type="match status" value="1"/>
</dbReference>
<evidence type="ECO:0000313" key="13">
    <source>
        <dbReference type="EMBL" id="KAF2884043.1"/>
    </source>
</evidence>
<dbReference type="GO" id="GO:0008757">
    <property type="term" value="F:S-adenosylmethionine-dependent methyltransferase activity"/>
    <property type="evidence" value="ECO:0007669"/>
    <property type="project" value="UniProtKB-ARBA"/>
</dbReference>
<gene>
    <name evidence="13" type="ORF">ILUMI_22161</name>
</gene>
<dbReference type="InterPro" id="IPR002893">
    <property type="entry name" value="Znf_MYND"/>
</dbReference>
<dbReference type="GO" id="GO:0005634">
    <property type="term" value="C:nucleus"/>
    <property type="evidence" value="ECO:0007669"/>
    <property type="project" value="TreeGrafter"/>
</dbReference>
<keyword evidence="6" id="KW-0862">Zinc</keyword>
<dbReference type="Pfam" id="PF00856">
    <property type="entry name" value="SET"/>
    <property type="match status" value="1"/>
</dbReference>
<evidence type="ECO:0000256" key="2">
    <source>
        <dbReference type="ARBA" id="ARBA00022679"/>
    </source>
</evidence>
<keyword evidence="1" id="KW-0489">Methyltransferase</keyword>
<dbReference type="CDD" id="cd10536">
    <property type="entry name" value="SET_SMYD4"/>
    <property type="match status" value="1"/>
</dbReference>
<dbReference type="GO" id="GO:0005737">
    <property type="term" value="C:cytoplasm"/>
    <property type="evidence" value="ECO:0007669"/>
    <property type="project" value="TreeGrafter"/>
</dbReference>
<dbReference type="SUPFAM" id="SSF82199">
    <property type="entry name" value="SET domain"/>
    <property type="match status" value="1"/>
</dbReference>
<dbReference type="Gene3D" id="6.10.140.2220">
    <property type="match status" value="1"/>
</dbReference>
<dbReference type="PROSITE" id="PS50865">
    <property type="entry name" value="ZF_MYND_2"/>
    <property type="match status" value="1"/>
</dbReference>
<dbReference type="InterPro" id="IPR001214">
    <property type="entry name" value="SET_dom"/>
</dbReference>
<keyword evidence="5 10" id="KW-0863">Zinc-finger</keyword>
<evidence type="ECO:0000256" key="9">
    <source>
        <dbReference type="ARBA" id="ARBA00093680"/>
    </source>
</evidence>
<evidence type="ECO:0000256" key="4">
    <source>
        <dbReference type="ARBA" id="ARBA00022723"/>
    </source>
</evidence>
<evidence type="ECO:0000259" key="11">
    <source>
        <dbReference type="PROSITE" id="PS50280"/>
    </source>
</evidence>
<name>A0A8K0CGD8_IGNLU</name>
<evidence type="ECO:0000256" key="10">
    <source>
        <dbReference type="PROSITE-ProRule" id="PRU00134"/>
    </source>
</evidence>
<dbReference type="Gene3D" id="1.25.40.10">
    <property type="entry name" value="Tetratricopeptide repeat domain"/>
    <property type="match status" value="1"/>
</dbReference>
<feature type="domain" description="SET" evidence="11">
    <location>
        <begin position="203"/>
        <end position="497"/>
    </location>
</feature>
<dbReference type="GO" id="GO:0008270">
    <property type="term" value="F:zinc ion binding"/>
    <property type="evidence" value="ECO:0007669"/>
    <property type="project" value="UniProtKB-KW"/>
</dbReference>
<reference evidence="13" key="1">
    <citation type="submission" date="2019-08" db="EMBL/GenBank/DDBJ databases">
        <title>The genome of the North American firefly Photinus pyralis.</title>
        <authorList>
            <consortium name="Photinus pyralis genome working group"/>
            <person name="Fallon T.R."/>
            <person name="Sander Lower S.E."/>
            <person name="Weng J.-K."/>
        </authorList>
    </citation>
    <scope>NUCLEOTIDE SEQUENCE</scope>
    <source>
        <strain evidence="13">TRF0915ILg1</strain>
        <tissue evidence="13">Whole body</tissue>
    </source>
</reference>
<evidence type="ECO:0000259" key="12">
    <source>
        <dbReference type="PROSITE" id="PS50865"/>
    </source>
</evidence>
<organism evidence="13 14">
    <name type="scientific">Ignelater luminosus</name>
    <name type="common">Cucubano</name>
    <name type="synonym">Pyrophorus luminosus</name>
    <dbReference type="NCBI Taxonomy" id="2038154"/>
    <lineage>
        <taxon>Eukaryota</taxon>
        <taxon>Metazoa</taxon>
        <taxon>Ecdysozoa</taxon>
        <taxon>Arthropoda</taxon>
        <taxon>Hexapoda</taxon>
        <taxon>Insecta</taxon>
        <taxon>Pterygota</taxon>
        <taxon>Neoptera</taxon>
        <taxon>Endopterygota</taxon>
        <taxon>Coleoptera</taxon>
        <taxon>Polyphaga</taxon>
        <taxon>Elateriformia</taxon>
        <taxon>Elateroidea</taxon>
        <taxon>Elateridae</taxon>
        <taxon>Agrypninae</taxon>
        <taxon>Pyrophorini</taxon>
        <taxon>Ignelater</taxon>
    </lineage>
</organism>
<evidence type="ECO:0000313" key="14">
    <source>
        <dbReference type="Proteomes" id="UP000801492"/>
    </source>
</evidence>
<sequence>MSTISNFFIENCKNVISKLPSEEYENFKNTTDDYNRIKILYPFTNGMTIEPVNYGKNYNEALQAKNDGNSYFAKREVYKALDCYTKGIIKCPRTSDDDNKLLAVLIANRSACLYDMQDYRKALNDVIYTESTGNYPLELQHKLSLRKAKCYNNIPAEKHLAVEAYERTISYLDQSKLEQSAIQTKKKEINATLNKLKLDNIQPPTKSKQTESSTKAKISEAIMFDEQENLGRFARSTRFIECGTTIIDEPAHCAVVAETFALTNCQYCLLATNTPVACKSCAYVVYCSLECLRAASKFHRFECGLHSALFSSGASINCYMAMRIVTQHTAQFFENIFNQLADSDPSFIDDASKEYLKVYKLCRNEELRKKEEYFHYTLMAIFLVRLLKNSSYFNPTSEDTLSHRETLMGSLILRHLQALQFNAHEVSELQEAPPGPLDPQDVPNFKAVYIGGGLYPTLALFNHSCDPSIVRYNIGSRIIVKTIKPIKQGEIVYENYGPIYTNIVREERETFLWQRYLFKCNCQACVENWPLFKDMVDTEVKIPCNNKKCNGYFYLQDSLAEPIINCKLCKTNTSLFPHLKALTELENILPIAEELYKEKKHSEATKLYLKALKIYFNNTIPPFPDWVKVQQRLRTCIVSNGNKSIEYIKIRGNQ</sequence>
<dbReference type="PANTHER" id="PTHR46165">
    <property type="entry name" value="SET AND MYND DOMAIN-CONTAINING PROTEIN 4"/>
    <property type="match status" value="1"/>
</dbReference>
<dbReference type="PROSITE" id="PS50280">
    <property type="entry name" value="SET"/>
    <property type="match status" value="1"/>
</dbReference>
<dbReference type="GO" id="GO:0008276">
    <property type="term" value="F:protein methyltransferase activity"/>
    <property type="evidence" value="ECO:0007669"/>
    <property type="project" value="UniProtKB-ARBA"/>
</dbReference>
<dbReference type="InterPro" id="IPR046341">
    <property type="entry name" value="SET_dom_sf"/>
</dbReference>
<accession>A0A8K0CGD8</accession>
<dbReference type="GO" id="GO:0042051">
    <property type="term" value="P:compound eye photoreceptor development"/>
    <property type="evidence" value="ECO:0007669"/>
    <property type="project" value="TreeGrafter"/>
</dbReference>
<evidence type="ECO:0000256" key="5">
    <source>
        <dbReference type="ARBA" id="ARBA00022771"/>
    </source>
</evidence>
<protein>
    <recommendedName>
        <fullName evidence="8">Protein-lysine N-methyltransferase SMYD4</fullName>
    </recommendedName>
    <alternativeName>
        <fullName evidence="9">SET and MYND domain-containing protein 4</fullName>
    </alternativeName>
</protein>
<dbReference type="Gene3D" id="2.170.270.10">
    <property type="entry name" value="SET domain"/>
    <property type="match status" value="1"/>
</dbReference>
<evidence type="ECO:0000256" key="6">
    <source>
        <dbReference type="ARBA" id="ARBA00022833"/>
    </source>
</evidence>
<feature type="domain" description="MYND-type" evidence="12">
    <location>
        <begin position="265"/>
        <end position="303"/>
    </location>
</feature>
<keyword evidence="2" id="KW-0808">Transferase</keyword>
<dbReference type="Proteomes" id="UP000801492">
    <property type="component" value="Unassembled WGS sequence"/>
</dbReference>
<keyword evidence="14" id="KW-1185">Reference proteome</keyword>
<keyword evidence="3" id="KW-0949">S-adenosyl-L-methionine</keyword>
<evidence type="ECO:0000256" key="3">
    <source>
        <dbReference type="ARBA" id="ARBA00022691"/>
    </source>
</evidence>
<comment type="caution">
    <text evidence="13">The sequence shown here is derived from an EMBL/GenBank/DDBJ whole genome shotgun (WGS) entry which is preliminary data.</text>
</comment>
<keyword evidence="4" id="KW-0479">Metal-binding</keyword>
<dbReference type="GO" id="GO:0008170">
    <property type="term" value="F:N-methyltransferase activity"/>
    <property type="evidence" value="ECO:0007669"/>
    <property type="project" value="UniProtKB-ARBA"/>
</dbReference>
<dbReference type="GO" id="GO:0042826">
    <property type="term" value="F:histone deacetylase binding"/>
    <property type="evidence" value="ECO:0007669"/>
    <property type="project" value="TreeGrafter"/>
</dbReference>
<evidence type="ECO:0000256" key="7">
    <source>
        <dbReference type="ARBA" id="ARBA00093423"/>
    </source>
</evidence>
<proteinExistence type="predicted"/>
<dbReference type="EMBL" id="VTPC01090244">
    <property type="protein sequence ID" value="KAF2884043.1"/>
    <property type="molecule type" value="Genomic_DNA"/>
</dbReference>
<dbReference type="OrthoDB" id="1028014at2759"/>
<dbReference type="GO" id="GO:0032259">
    <property type="term" value="P:methylation"/>
    <property type="evidence" value="ECO:0007669"/>
    <property type="project" value="UniProtKB-KW"/>
</dbReference>
<dbReference type="InterPro" id="IPR044421">
    <property type="entry name" value="SMYD4_SET"/>
</dbReference>
<evidence type="ECO:0000256" key="1">
    <source>
        <dbReference type="ARBA" id="ARBA00022603"/>
    </source>
</evidence>
<dbReference type="Gene3D" id="1.10.220.160">
    <property type="match status" value="1"/>
</dbReference>
<dbReference type="InterPro" id="IPR011990">
    <property type="entry name" value="TPR-like_helical_dom_sf"/>
</dbReference>
<dbReference type="Pfam" id="PF01753">
    <property type="entry name" value="zf-MYND"/>
    <property type="match status" value="1"/>
</dbReference>
<dbReference type="InterPro" id="IPR052097">
    <property type="entry name" value="SET-MYND_domain_protein"/>
</dbReference>
<evidence type="ECO:0000256" key="8">
    <source>
        <dbReference type="ARBA" id="ARBA00093635"/>
    </source>
</evidence>
<dbReference type="SUPFAM" id="SSF144232">
    <property type="entry name" value="HIT/MYND zinc finger-like"/>
    <property type="match status" value="1"/>
</dbReference>
<dbReference type="PANTHER" id="PTHR46165:SF7">
    <property type="entry name" value="SET AND MYND DOMAIN-CONTAINING PROTEIN 4"/>
    <property type="match status" value="1"/>
</dbReference>
<dbReference type="AlphaFoldDB" id="A0A8K0CGD8"/>
<comment type="function">
    <text evidence="7">Protein-lysine N-methyltransferase. Monomethylates PRMT5, modulating its transcriptional activity. May also act as a histone methyltransferase. Plays a critical role in cardiac development. Acts as a key epigenetic regulator of gene expression during cardiac development via its dual activities as a methyltransferase and negative regulator of HDAC1.</text>
</comment>